<dbReference type="AlphaFoldDB" id="A0A6U9BQP4"/>
<evidence type="ECO:0000256" key="1">
    <source>
        <dbReference type="SAM" id="MobiDB-lite"/>
    </source>
</evidence>
<feature type="transmembrane region" description="Helical" evidence="2">
    <location>
        <begin position="114"/>
        <end position="138"/>
    </location>
</feature>
<proteinExistence type="predicted"/>
<feature type="transmembrane region" description="Helical" evidence="2">
    <location>
        <begin position="176"/>
        <end position="203"/>
    </location>
</feature>
<organism evidence="3">
    <name type="scientific">Emiliania huxleyi</name>
    <name type="common">Coccolithophore</name>
    <name type="synonym">Pontosphaera huxleyi</name>
    <dbReference type="NCBI Taxonomy" id="2903"/>
    <lineage>
        <taxon>Eukaryota</taxon>
        <taxon>Haptista</taxon>
        <taxon>Haptophyta</taxon>
        <taxon>Prymnesiophyceae</taxon>
        <taxon>Isochrysidales</taxon>
        <taxon>Noelaerhabdaceae</taxon>
        <taxon>Emiliania</taxon>
    </lineage>
</organism>
<sequence>MTEEAPAGSSEGATWALRHRKALASALFVLAAIAALKAPGLRITALFVFLLGASLLIAEASPEATGESEGGSAGDALGSLPGVRAVEAASRSDDEDASAYFRSLLSHHRSAAKVAWWGAVLAIWLGQVPAATVLALGWGGIVTIDPEGDEADEEGDRTGRSKTAPLSRRSVLGKCFFWLAIGAVLAHLYVVAAGLAITFVALLSADPAAAAAPSGKRAPPSPLLRASKAPSPLDASASRGLRRSLGWACLASLHLGLNFAHAAKATAEDQTANLALAGLGVFGLGAALASSIHAVCVARIRDKSAVLLRGRAAGPPGNDPQGLDTIPEGGGEEAAPANPFPSPSAASYRGLESSPLARSARSADDGLRSRRPDGARREVAA</sequence>
<keyword evidence="2" id="KW-0812">Transmembrane</keyword>
<feature type="transmembrane region" description="Helical" evidence="2">
    <location>
        <begin position="26"/>
        <end position="51"/>
    </location>
</feature>
<feature type="compositionally biased region" description="Basic and acidic residues" evidence="1">
    <location>
        <begin position="361"/>
        <end position="381"/>
    </location>
</feature>
<accession>A0A6U9BQP4</accession>
<feature type="transmembrane region" description="Helical" evidence="2">
    <location>
        <begin position="275"/>
        <end position="300"/>
    </location>
</feature>
<feature type="region of interest" description="Disordered" evidence="1">
    <location>
        <begin position="212"/>
        <end position="232"/>
    </location>
</feature>
<keyword evidence="2" id="KW-1133">Transmembrane helix</keyword>
<keyword evidence="2" id="KW-0472">Membrane</keyword>
<dbReference type="EMBL" id="HBIR01001816">
    <property type="protein sequence ID" value="CAE0522390.1"/>
    <property type="molecule type" value="Transcribed_RNA"/>
</dbReference>
<protein>
    <submittedName>
        <fullName evidence="3">Uncharacterized protein</fullName>
    </submittedName>
</protein>
<evidence type="ECO:0000256" key="2">
    <source>
        <dbReference type="SAM" id="Phobius"/>
    </source>
</evidence>
<reference evidence="3" key="1">
    <citation type="submission" date="2021-01" db="EMBL/GenBank/DDBJ databases">
        <authorList>
            <person name="Corre E."/>
            <person name="Pelletier E."/>
            <person name="Niang G."/>
            <person name="Scheremetjew M."/>
            <person name="Finn R."/>
            <person name="Kale V."/>
            <person name="Holt S."/>
            <person name="Cochrane G."/>
            <person name="Meng A."/>
            <person name="Brown T."/>
            <person name="Cohen L."/>
        </authorList>
    </citation>
    <scope>NUCLEOTIDE SEQUENCE</scope>
    <source>
        <strain evidence="3">379</strain>
    </source>
</reference>
<feature type="region of interest" description="Disordered" evidence="1">
    <location>
        <begin position="311"/>
        <end position="381"/>
    </location>
</feature>
<gene>
    <name evidence="3" type="ORF">EHUX00137_LOCUS1232</name>
</gene>
<evidence type="ECO:0000313" key="3">
    <source>
        <dbReference type="EMBL" id="CAE0522390.1"/>
    </source>
</evidence>
<name>A0A6U9BQP4_EMIHU</name>